<dbReference type="Pfam" id="PF09837">
    <property type="entry name" value="DUF2064"/>
    <property type="match status" value="1"/>
</dbReference>
<dbReference type="Gene3D" id="3.90.550.10">
    <property type="entry name" value="Spore Coat Polysaccharide Biosynthesis Protein SpsA, Chain A"/>
    <property type="match status" value="1"/>
</dbReference>
<dbReference type="InterPro" id="IPR029044">
    <property type="entry name" value="Nucleotide-diphossugar_trans"/>
</dbReference>
<proteinExistence type="predicted"/>
<dbReference type="SUPFAM" id="SSF53448">
    <property type="entry name" value="Nucleotide-diphospho-sugar transferases"/>
    <property type="match status" value="1"/>
</dbReference>
<dbReference type="RefSeq" id="WP_248342403.1">
    <property type="nucleotide sequence ID" value="NZ_AP025592.1"/>
</dbReference>
<sequence length="222" mass="23399">MAEPPATARRATAAILAKAPIPGFAKTRLIPRLGPEGAAALHALLLERTARAVLAAGFDEAALWCAPDRHAPGLDAVRRLPGLALRDQPEGDLGARMRAAFEAHLAAGPVVLVGTDCPALGPAELAAARGALWDGAEVVLVPAEDGGYAAIGLSRLHPSLFDGVPWGSSAVLAETRARIARLGWRCRELPPERDVDLPEDLEWLLASGRLTAEERARLARHL</sequence>
<evidence type="ECO:0000313" key="2">
    <source>
        <dbReference type="Proteomes" id="UP001162734"/>
    </source>
</evidence>
<evidence type="ECO:0000313" key="1">
    <source>
        <dbReference type="EMBL" id="BDG10007.1"/>
    </source>
</evidence>
<name>A0ABM7XDR0_9BACT</name>
<dbReference type="PANTHER" id="PTHR36529">
    <property type="entry name" value="SLL1095 PROTEIN"/>
    <property type="match status" value="1"/>
</dbReference>
<protein>
    <recommendedName>
        <fullName evidence="3">Glycosyltransferase</fullName>
    </recommendedName>
</protein>
<dbReference type="InterPro" id="IPR018641">
    <property type="entry name" value="Trfase_1_rSAM/seldom-assoc"/>
</dbReference>
<dbReference type="NCBIfam" id="TIGR04282">
    <property type="entry name" value="glyco_like_cofC"/>
    <property type="match status" value="1"/>
</dbReference>
<dbReference type="EMBL" id="AP025592">
    <property type="protein sequence ID" value="BDG10007.1"/>
    <property type="molecule type" value="Genomic_DNA"/>
</dbReference>
<dbReference type="Proteomes" id="UP001162734">
    <property type="component" value="Chromosome"/>
</dbReference>
<gene>
    <name evidence="1" type="ORF">AMPC_31200</name>
</gene>
<accession>A0ABM7XDR0</accession>
<evidence type="ECO:0008006" key="3">
    <source>
        <dbReference type="Google" id="ProtNLM"/>
    </source>
</evidence>
<reference evidence="2" key="1">
    <citation type="journal article" date="2022" name="Int. J. Syst. Evol. Microbiol.">
        <title>Anaeromyxobacter oryzae sp. nov., Anaeromyxobacter diazotrophicus sp. nov. and Anaeromyxobacter paludicola sp. nov., isolated from paddy soils.</title>
        <authorList>
            <person name="Itoh H."/>
            <person name="Xu Z."/>
            <person name="Mise K."/>
            <person name="Masuda Y."/>
            <person name="Ushijima N."/>
            <person name="Hayakawa C."/>
            <person name="Shiratori Y."/>
            <person name="Senoo K."/>
        </authorList>
    </citation>
    <scope>NUCLEOTIDE SEQUENCE [LARGE SCALE GENOMIC DNA]</scope>
    <source>
        <strain evidence="2">Red630</strain>
    </source>
</reference>
<dbReference type="PANTHER" id="PTHR36529:SF1">
    <property type="entry name" value="GLYCOSYLTRANSFERASE"/>
    <property type="match status" value="1"/>
</dbReference>
<organism evidence="1 2">
    <name type="scientific">Anaeromyxobacter paludicola</name>
    <dbReference type="NCBI Taxonomy" id="2918171"/>
    <lineage>
        <taxon>Bacteria</taxon>
        <taxon>Pseudomonadati</taxon>
        <taxon>Myxococcota</taxon>
        <taxon>Myxococcia</taxon>
        <taxon>Myxococcales</taxon>
        <taxon>Cystobacterineae</taxon>
        <taxon>Anaeromyxobacteraceae</taxon>
        <taxon>Anaeromyxobacter</taxon>
    </lineage>
</organism>
<keyword evidence="2" id="KW-1185">Reference proteome</keyword>